<dbReference type="EMBL" id="SNXS01000006">
    <property type="protein sequence ID" value="TDP62717.1"/>
    <property type="molecule type" value="Genomic_DNA"/>
</dbReference>
<dbReference type="RefSeq" id="WP_133702748.1">
    <property type="nucleotide sequence ID" value="NZ_SNXS01000006.1"/>
</dbReference>
<evidence type="ECO:0000313" key="3">
    <source>
        <dbReference type="Proteomes" id="UP000295361"/>
    </source>
</evidence>
<dbReference type="AlphaFoldDB" id="A0A4R6QHC4"/>
<evidence type="ECO:0000313" key="2">
    <source>
        <dbReference type="EMBL" id="TDP62717.1"/>
    </source>
</evidence>
<reference evidence="2 3" key="1">
    <citation type="submission" date="2019-03" db="EMBL/GenBank/DDBJ databases">
        <title>Genomic Encyclopedia of Type Strains, Phase IV (KMG-IV): sequencing the most valuable type-strain genomes for metagenomic binning, comparative biology and taxonomic classification.</title>
        <authorList>
            <person name="Goeker M."/>
        </authorList>
    </citation>
    <scope>NUCLEOTIDE SEQUENCE [LARGE SCALE GENOMIC DNA]</scope>
    <source>
        <strain evidence="2 3">DSM 16998</strain>
    </source>
</reference>
<accession>A0A4R6QHC4</accession>
<dbReference type="Proteomes" id="UP000295361">
    <property type="component" value="Unassembled WGS sequence"/>
</dbReference>
<dbReference type="Pfam" id="PF10881">
    <property type="entry name" value="DUF2726"/>
    <property type="match status" value="1"/>
</dbReference>
<sequence length="278" mass="30294">MQTTLLWTLALLLVAILSPALVLWVKRRPTADNQALPNEWAVAARPVFNTDERRIYRLLREALPHHVLLAKLPLVRFCQPTDAKEVRYWYELLGAVHVSFVVCSPNGRVLAALDLDTGREPSQRSLQIKQSVLAACRIRYLRCTADNLPSVAELQLLVPFSNAAARGPQPAPAPGSLPSAAMATKSAAAKRGERNALWQDSTVFQDSFFAPDNRFDSLSGNDFPQPGAIATAKLAPARLSAVGNERPLPEPIYAHEDAPDDIVGIVVDGASPRVAANR</sequence>
<name>A0A4R6QHC4_9BURK</name>
<organism evidence="2 3">
    <name type="scientific">Roseateles toxinivorans</name>
    <dbReference type="NCBI Taxonomy" id="270368"/>
    <lineage>
        <taxon>Bacteria</taxon>
        <taxon>Pseudomonadati</taxon>
        <taxon>Pseudomonadota</taxon>
        <taxon>Betaproteobacteria</taxon>
        <taxon>Burkholderiales</taxon>
        <taxon>Sphaerotilaceae</taxon>
        <taxon>Roseateles</taxon>
    </lineage>
</organism>
<proteinExistence type="predicted"/>
<dbReference type="InParanoid" id="A0A4R6QHC4"/>
<evidence type="ECO:0000259" key="1">
    <source>
        <dbReference type="Pfam" id="PF10881"/>
    </source>
</evidence>
<keyword evidence="3" id="KW-1185">Reference proteome</keyword>
<protein>
    <submittedName>
        <fullName evidence="2">Uncharacterized protein DUF2726</fullName>
    </submittedName>
</protein>
<dbReference type="InterPro" id="IPR024402">
    <property type="entry name" value="DUF2726"/>
</dbReference>
<feature type="domain" description="DUF2726" evidence="1">
    <location>
        <begin position="45"/>
        <end position="151"/>
    </location>
</feature>
<gene>
    <name evidence="2" type="ORF">DES47_10612</name>
</gene>
<dbReference type="OrthoDB" id="9149266at2"/>
<comment type="caution">
    <text evidence="2">The sequence shown here is derived from an EMBL/GenBank/DDBJ whole genome shotgun (WGS) entry which is preliminary data.</text>
</comment>